<reference evidence="1" key="1">
    <citation type="journal article" date="2020" name="Nature">
        <title>Giant virus diversity and host interactions through global metagenomics.</title>
        <authorList>
            <person name="Schulz F."/>
            <person name="Roux S."/>
            <person name="Paez-Espino D."/>
            <person name="Jungbluth S."/>
            <person name="Walsh D.A."/>
            <person name="Denef V.J."/>
            <person name="McMahon K.D."/>
            <person name="Konstantinidis K.T."/>
            <person name="Eloe-Fadrosh E.A."/>
            <person name="Kyrpides N.C."/>
            <person name="Woyke T."/>
        </authorList>
    </citation>
    <scope>NUCLEOTIDE SEQUENCE</scope>
    <source>
        <strain evidence="1">GVMAG-M-3300020192-26</strain>
    </source>
</reference>
<evidence type="ECO:0008006" key="2">
    <source>
        <dbReference type="Google" id="ProtNLM"/>
    </source>
</evidence>
<accession>A0A6C0CAE7</accession>
<sequence length="352" mass="41355">MDHVQYNDIFEELKRWLRPIDLYNLVQTCKSYNKLITMKDIKMSTMCEIDASLRAIWGTDFDEFKIACKNSNAKIVGSFITECILGEKWNDDICILVPCNELDNLFDKTAGLYLFQAENYEFGDVNNMRIIEYVFFKLRSISINASANVRKVTYNVNRRNIVLRETKLLKYNVNSNEYISGESSECMRIYKINEIFTKHTNFYPSCMLHRKYRAKGFTFYDRDGIISDRDIWKKMHIDIIKVTPYGNKTAEERLQLLSEQGRGYVYDDHVVASGVGSEKKLYTAYRKPIGSDRYFISCFYNHADCLFRDMYPGVEHLHHIFFGDQTLFVIDTFDKVDDPLLCTYSNSDEEIK</sequence>
<dbReference type="AlphaFoldDB" id="A0A6C0CAE7"/>
<organism evidence="1">
    <name type="scientific">viral metagenome</name>
    <dbReference type="NCBI Taxonomy" id="1070528"/>
    <lineage>
        <taxon>unclassified sequences</taxon>
        <taxon>metagenomes</taxon>
        <taxon>organismal metagenomes</taxon>
    </lineage>
</organism>
<proteinExistence type="predicted"/>
<dbReference type="EMBL" id="MN739369">
    <property type="protein sequence ID" value="QHT01327.1"/>
    <property type="molecule type" value="Genomic_DNA"/>
</dbReference>
<evidence type="ECO:0000313" key="1">
    <source>
        <dbReference type="EMBL" id="QHT01327.1"/>
    </source>
</evidence>
<name>A0A6C0CAE7_9ZZZZ</name>
<protein>
    <recommendedName>
        <fullName evidence="2">F-box domain-containing protein</fullName>
    </recommendedName>
</protein>